<feature type="compositionally biased region" description="Polar residues" evidence="9">
    <location>
        <begin position="601"/>
        <end position="627"/>
    </location>
</feature>
<dbReference type="EC" id="3.5.1.98" evidence="2"/>
<evidence type="ECO:0000256" key="8">
    <source>
        <dbReference type="ARBA" id="ARBA00023242"/>
    </source>
</evidence>
<evidence type="ECO:0000256" key="9">
    <source>
        <dbReference type="SAM" id="MobiDB-lite"/>
    </source>
</evidence>
<accession>A0A1Y2G5C2</accession>
<evidence type="ECO:0000256" key="1">
    <source>
        <dbReference type="ARBA" id="ARBA00004123"/>
    </source>
</evidence>
<evidence type="ECO:0000256" key="6">
    <source>
        <dbReference type="ARBA" id="ARBA00023015"/>
    </source>
</evidence>
<comment type="caution">
    <text evidence="11">The sequence shown here is derived from an EMBL/GenBank/DDBJ whole genome shotgun (WGS) entry which is preliminary data.</text>
</comment>
<dbReference type="SUPFAM" id="SSF52768">
    <property type="entry name" value="Arginase/deacetylase"/>
    <property type="match status" value="1"/>
</dbReference>
<feature type="compositionally biased region" description="Low complexity" evidence="9">
    <location>
        <begin position="549"/>
        <end position="560"/>
    </location>
</feature>
<feature type="compositionally biased region" description="Polar residues" evidence="9">
    <location>
        <begin position="481"/>
        <end position="510"/>
    </location>
</feature>
<feature type="compositionally biased region" description="Low complexity" evidence="9">
    <location>
        <begin position="464"/>
        <end position="475"/>
    </location>
</feature>
<dbReference type="GeneID" id="33571145"/>
<name>A0A1Y2G5C2_9FUNG</name>
<dbReference type="Pfam" id="PF09757">
    <property type="entry name" value="Arb2-like"/>
    <property type="match status" value="1"/>
</dbReference>
<keyword evidence="3" id="KW-0678">Repressor</keyword>
<feature type="compositionally biased region" description="Polar residues" evidence="9">
    <location>
        <begin position="684"/>
        <end position="699"/>
    </location>
</feature>
<keyword evidence="8" id="KW-0539">Nucleus</keyword>
<comment type="subcellular location">
    <subcellularLocation>
        <location evidence="1">Nucleus</location>
    </subcellularLocation>
</comment>
<dbReference type="PANTHER" id="PTHR10625:SF5">
    <property type="entry name" value="HISTONE DEACETYLASE"/>
    <property type="match status" value="1"/>
</dbReference>
<dbReference type="RefSeq" id="XP_021875301.1">
    <property type="nucleotide sequence ID" value="XM_022029302.1"/>
</dbReference>
<protein>
    <recommendedName>
        <fullName evidence="2">histone deacetylase</fullName>
        <ecNumber evidence="2">3.5.1.98</ecNumber>
    </recommendedName>
</protein>
<dbReference type="AlphaFoldDB" id="A0A1Y2G5C2"/>
<dbReference type="Gene3D" id="3.40.800.20">
    <property type="entry name" value="Histone deacetylase domain"/>
    <property type="match status" value="1"/>
</dbReference>
<dbReference type="EMBL" id="MCFF01000086">
    <property type="protein sequence ID" value="ORY95092.1"/>
    <property type="molecule type" value="Genomic_DNA"/>
</dbReference>
<dbReference type="GO" id="GO:0141221">
    <property type="term" value="F:histone deacetylase activity, hydrolytic mechanism"/>
    <property type="evidence" value="ECO:0007669"/>
    <property type="project" value="UniProtKB-EC"/>
</dbReference>
<dbReference type="GO" id="GO:0000118">
    <property type="term" value="C:histone deacetylase complex"/>
    <property type="evidence" value="ECO:0007669"/>
    <property type="project" value="TreeGrafter"/>
</dbReference>
<evidence type="ECO:0000256" key="7">
    <source>
        <dbReference type="ARBA" id="ARBA00023163"/>
    </source>
</evidence>
<feature type="domain" description="Arb2-like" evidence="10">
    <location>
        <begin position="106"/>
        <end position="346"/>
    </location>
</feature>
<gene>
    <name evidence="11" type="ORF">BCR41DRAFT_402360</name>
</gene>
<evidence type="ECO:0000256" key="3">
    <source>
        <dbReference type="ARBA" id="ARBA00022491"/>
    </source>
</evidence>
<dbReference type="InterPro" id="IPR023696">
    <property type="entry name" value="Ureohydrolase_dom_sf"/>
</dbReference>
<dbReference type="InterPro" id="IPR019154">
    <property type="entry name" value="Arb2-like_domain"/>
</dbReference>
<keyword evidence="12" id="KW-1185">Reference proteome</keyword>
<dbReference type="PANTHER" id="PTHR10625">
    <property type="entry name" value="HISTONE DEACETYLASE HDAC1-RELATED"/>
    <property type="match status" value="1"/>
</dbReference>
<keyword evidence="4" id="KW-0378">Hydrolase</keyword>
<organism evidence="11 12">
    <name type="scientific">Lobosporangium transversale</name>
    <dbReference type="NCBI Taxonomy" id="64571"/>
    <lineage>
        <taxon>Eukaryota</taxon>
        <taxon>Fungi</taxon>
        <taxon>Fungi incertae sedis</taxon>
        <taxon>Mucoromycota</taxon>
        <taxon>Mortierellomycotina</taxon>
        <taxon>Mortierellomycetes</taxon>
        <taxon>Mortierellales</taxon>
        <taxon>Mortierellaceae</taxon>
        <taxon>Lobosporangium</taxon>
    </lineage>
</organism>
<feature type="compositionally biased region" description="Polar residues" evidence="9">
    <location>
        <begin position="377"/>
        <end position="389"/>
    </location>
</feature>
<evidence type="ECO:0000256" key="4">
    <source>
        <dbReference type="ARBA" id="ARBA00022801"/>
    </source>
</evidence>
<feature type="region of interest" description="Disordered" evidence="9">
    <location>
        <begin position="350"/>
        <end position="858"/>
    </location>
</feature>
<feature type="compositionally biased region" description="Basic and acidic residues" evidence="9">
    <location>
        <begin position="833"/>
        <end position="844"/>
    </location>
</feature>
<dbReference type="InterPro" id="IPR037138">
    <property type="entry name" value="His_deacetylse_dom_sf"/>
</dbReference>
<keyword evidence="6" id="KW-0805">Transcription regulation</keyword>
<evidence type="ECO:0000256" key="5">
    <source>
        <dbReference type="ARBA" id="ARBA00022853"/>
    </source>
</evidence>
<proteinExistence type="predicted"/>
<feature type="compositionally biased region" description="Basic and acidic residues" evidence="9">
    <location>
        <begin position="764"/>
        <end position="798"/>
    </location>
</feature>
<evidence type="ECO:0000313" key="12">
    <source>
        <dbReference type="Proteomes" id="UP000193648"/>
    </source>
</evidence>
<dbReference type="GO" id="GO:0040029">
    <property type="term" value="P:epigenetic regulation of gene expression"/>
    <property type="evidence" value="ECO:0007669"/>
    <property type="project" value="TreeGrafter"/>
</dbReference>
<keyword evidence="7" id="KW-0804">Transcription</keyword>
<evidence type="ECO:0000313" key="11">
    <source>
        <dbReference type="EMBL" id="ORY95092.1"/>
    </source>
</evidence>
<dbReference type="Proteomes" id="UP000193648">
    <property type="component" value="Unassembled WGS sequence"/>
</dbReference>
<feature type="compositionally biased region" description="Low complexity" evidence="9">
    <location>
        <begin position="749"/>
        <end position="763"/>
    </location>
</feature>
<feature type="compositionally biased region" description="Low complexity" evidence="9">
    <location>
        <begin position="439"/>
        <end position="448"/>
    </location>
</feature>
<feature type="compositionally biased region" description="Polar residues" evidence="9">
    <location>
        <begin position="634"/>
        <end position="660"/>
    </location>
</feature>
<sequence>MLVTPPAYGHMTHMLKSLAGGKIILALEGGYNLDSIAVSGLACAKALLNDPIEPLDPIIPNAMCVQTIQDVIEVQSRYWKSLPQTFIDPIEDSAGVRSIVGMNKILDIYRKRCLRERHDMIPMPRIEGDQENAFLDNVYCTRRTYNAKPLYIFVHDFGEFSAKTLAHNNIVRTDKSLLVDPVTDYVRRIIDSGNELIDVVLPYQPTSDEEKVALKDKLSSILSEIWDSYVSATGYTGRRIILLAAGFGCYGMVAFMNERQKEIIKYVSCVTMVPGDDSLPMVTKKLGSWYVENSFVFLTDDHPVWERTQKPNSRNGNLIRSEQSTSKLSVLLHHLQGKIFKDIENRLDNLPAVSGDDSDLDIKKDPEPMETDPAPTLVQNDDLSTNSQNEEIKMTITPPKEELQSNTSPQNRLQPPSPISSPLTPVKVEVARSQPPHPLSSLPGSPHLNGMSTPRPHAQPLVDRSSVVSQQHRSQPYPSPNGRSQNGPVSMTQPGSSRSFAASGSPQLRASNPKPMMELQEMKPRPMVSTQQQYQQQQYIDEQRHIESQRQQQYRQQQPDQDTHPLHHRHQHSRSENHPYSEQATNKKVPRSAGPGEYYPTPSTANGSAAVSPSTMTPPHTYSSNGSPHAPHSSLKSNPQQRSPQHQHYSTGYGPQSNGGYRSGPPPSTSASNQPYESMHYQRGSYSSQGPPPVNNGQHQAPHLSPNYRYSGRSQQHQQQQQQQHHMNSPNRMKRSEIESDPYGSHFAQPQPQSQSQFPQPRQQHPEMDRHVEAERQRWEMEQIRQQKVMQHGDRGYDVHGPPPPIYTQQQQQQQQHRHYQNPQQHSHSHVQHHYEPIQHERQHSTMVKQSHHLQHPH</sequence>
<keyword evidence="5" id="KW-0156">Chromatin regulator</keyword>
<feature type="compositionally biased region" description="Low complexity" evidence="9">
    <location>
        <begin position="809"/>
        <end position="826"/>
    </location>
</feature>
<evidence type="ECO:0000256" key="2">
    <source>
        <dbReference type="ARBA" id="ARBA00012111"/>
    </source>
</evidence>
<dbReference type="STRING" id="64571.A0A1Y2G5C2"/>
<reference evidence="11 12" key="1">
    <citation type="submission" date="2016-07" db="EMBL/GenBank/DDBJ databases">
        <title>Pervasive Adenine N6-methylation of Active Genes in Fungi.</title>
        <authorList>
            <consortium name="DOE Joint Genome Institute"/>
            <person name="Mondo S.J."/>
            <person name="Dannebaum R.O."/>
            <person name="Kuo R.C."/>
            <person name="Labutti K."/>
            <person name="Haridas S."/>
            <person name="Kuo A."/>
            <person name="Salamov A."/>
            <person name="Ahrendt S.R."/>
            <person name="Lipzen A."/>
            <person name="Sullivan W."/>
            <person name="Andreopoulos W.B."/>
            <person name="Clum A."/>
            <person name="Lindquist E."/>
            <person name="Daum C."/>
            <person name="Ramamoorthy G.K."/>
            <person name="Gryganskyi A."/>
            <person name="Culley D."/>
            <person name="Magnuson J.K."/>
            <person name="James T.Y."/>
            <person name="O'Malley M.A."/>
            <person name="Stajich J.E."/>
            <person name="Spatafora J.W."/>
            <person name="Visel A."/>
            <person name="Grigoriev I.V."/>
        </authorList>
    </citation>
    <scope>NUCLEOTIDE SEQUENCE [LARGE SCALE GENOMIC DNA]</scope>
    <source>
        <strain evidence="11 12">NRRL 3116</strain>
    </source>
</reference>
<dbReference type="InParanoid" id="A0A1Y2G5C2"/>
<dbReference type="OrthoDB" id="424012at2759"/>
<evidence type="ECO:0000259" key="10">
    <source>
        <dbReference type="Pfam" id="PF09757"/>
    </source>
</evidence>
<feature type="compositionally biased region" description="Polar residues" evidence="9">
    <location>
        <begin position="404"/>
        <end position="414"/>
    </location>
</feature>
<feature type="compositionally biased region" description="Low complexity" evidence="9">
    <location>
        <begin position="715"/>
        <end position="726"/>
    </location>
</feature>